<keyword evidence="5 7" id="KW-1278">Translocase</keyword>
<comment type="function">
    <text evidence="7">Part of the ABC transporter complex PotABCD involved in spermidine/putrescine import. Responsible for energy coupling to the transport system.</text>
</comment>
<reference evidence="9 10" key="1">
    <citation type="submission" date="2024-02" db="EMBL/GenBank/DDBJ databases">
        <title>Deinococcus xinjiangensis NBRC 107630.</title>
        <authorList>
            <person name="Ichikawa N."/>
            <person name="Katano-Makiyama Y."/>
            <person name="Hidaka K."/>
        </authorList>
    </citation>
    <scope>NUCLEOTIDE SEQUENCE [LARGE SCALE GENOMIC DNA]</scope>
    <source>
        <strain evidence="9 10">NBRC 107630</strain>
    </source>
</reference>
<keyword evidence="4 7" id="KW-0067">ATP-binding</keyword>
<proteinExistence type="inferred from homology"/>
<dbReference type="EC" id="7.6.2.11" evidence="7"/>
<dbReference type="PANTHER" id="PTHR42781">
    <property type="entry name" value="SPERMIDINE/PUTRESCINE IMPORT ATP-BINDING PROTEIN POTA"/>
    <property type="match status" value="1"/>
</dbReference>
<dbReference type="InterPro" id="IPR017871">
    <property type="entry name" value="ABC_transporter-like_CS"/>
</dbReference>
<dbReference type="EMBL" id="BAABRN010000016">
    <property type="protein sequence ID" value="GAA5501973.1"/>
    <property type="molecule type" value="Genomic_DNA"/>
</dbReference>
<dbReference type="RefSeq" id="WP_353541943.1">
    <property type="nucleotide sequence ID" value="NZ_BAABRN010000016.1"/>
</dbReference>
<evidence type="ECO:0000256" key="5">
    <source>
        <dbReference type="ARBA" id="ARBA00022967"/>
    </source>
</evidence>
<keyword evidence="1 7" id="KW-0813">Transport</keyword>
<dbReference type="Pfam" id="PF00005">
    <property type="entry name" value="ABC_tran"/>
    <property type="match status" value="1"/>
</dbReference>
<dbReference type="Pfam" id="PF08402">
    <property type="entry name" value="TOBE_2"/>
    <property type="match status" value="1"/>
</dbReference>
<comment type="catalytic activity">
    <reaction evidence="7">
        <text>ATP + H2O + polyamine-[polyamine-binding protein]Side 1 = ADP + phosphate + polyamineSide 2 + [polyamine-binding protein]Side 1.</text>
        <dbReference type="EC" id="7.6.2.11"/>
    </reaction>
</comment>
<keyword evidence="3 7" id="KW-0547">Nucleotide-binding</keyword>
<evidence type="ECO:0000256" key="7">
    <source>
        <dbReference type="RuleBase" id="RU364083"/>
    </source>
</evidence>
<protein>
    <recommendedName>
        <fullName evidence="7">Spermidine/putrescine import ATP-binding protein PotA</fullName>
        <ecNumber evidence="7">7.6.2.11</ecNumber>
    </recommendedName>
</protein>
<dbReference type="SMART" id="SM00382">
    <property type="entry name" value="AAA"/>
    <property type="match status" value="1"/>
</dbReference>
<dbReference type="InterPro" id="IPR003593">
    <property type="entry name" value="AAA+_ATPase"/>
</dbReference>
<dbReference type="GO" id="GO:0005524">
    <property type="term" value="F:ATP binding"/>
    <property type="evidence" value="ECO:0007669"/>
    <property type="project" value="UniProtKB-KW"/>
</dbReference>
<evidence type="ECO:0000256" key="1">
    <source>
        <dbReference type="ARBA" id="ARBA00022448"/>
    </source>
</evidence>
<dbReference type="Gene3D" id="2.40.50.100">
    <property type="match status" value="1"/>
</dbReference>
<name>A0ABP9V9M4_9DEIO</name>
<evidence type="ECO:0000256" key="2">
    <source>
        <dbReference type="ARBA" id="ARBA00022475"/>
    </source>
</evidence>
<dbReference type="SUPFAM" id="SSF50331">
    <property type="entry name" value="MOP-like"/>
    <property type="match status" value="1"/>
</dbReference>
<dbReference type="PROSITE" id="PS50893">
    <property type="entry name" value="ABC_TRANSPORTER_2"/>
    <property type="match status" value="1"/>
</dbReference>
<keyword evidence="2 7" id="KW-1003">Cell membrane</keyword>
<keyword evidence="10" id="KW-1185">Reference proteome</keyword>
<dbReference type="SUPFAM" id="SSF52540">
    <property type="entry name" value="P-loop containing nucleoside triphosphate hydrolases"/>
    <property type="match status" value="1"/>
</dbReference>
<comment type="caution">
    <text evidence="9">The sequence shown here is derived from an EMBL/GenBank/DDBJ whole genome shotgun (WGS) entry which is preliminary data.</text>
</comment>
<dbReference type="PANTHER" id="PTHR42781:SF4">
    <property type="entry name" value="SPERMIDINE_PUTRESCINE IMPORT ATP-BINDING PROTEIN POTA"/>
    <property type="match status" value="1"/>
</dbReference>
<keyword evidence="6 7" id="KW-0472">Membrane</keyword>
<evidence type="ECO:0000256" key="4">
    <source>
        <dbReference type="ARBA" id="ARBA00022840"/>
    </source>
</evidence>
<organism evidence="9 10">
    <name type="scientific">Deinococcus xinjiangensis</name>
    <dbReference type="NCBI Taxonomy" id="457454"/>
    <lineage>
        <taxon>Bacteria</taxon>
        <taxon>Thermotogati</taxon>
        <taxon>Deinococcota</taxon>
        <taxon>Deinococci</taxon>
        <taxon>Deinococcales</taxon>
        <taxon>Deinococcaceae</taxon>
        <taxon>Deinococcus</taxon>
    </lineage>
</organism>
<comment type="similarity">
    <text evidence="7">Belongs to the ABC transporter superfamily. Spermidine/putrescine importer (TC 3.A.1.11.1) family.</text>
</comment>
<dbReference type="NCBIfam" id="TIGR01187">
    <property type="entry name" value="potA"/>
    <property type="match status" value="1"/>
</dbReference>
<evidence type="ECO:0000313" key="9">
    <source>
        <dbReference type="EMBL" id="GAA5501973.1"/>
    </source>
</evidence>
<comment type="subunit">
    <text evidence="7">The complex is composed of two ATP-binding proteins (PotA), two transmembrane proteins (PotB and PotC) and a solute-binding protein (PotD).</text>
</comment>
<dbReference type="InterPro" id="IPR005893">
    <property type="entry name" value="PotA-like"/>
</dbReference>
<accession>A0ABP9V9M4</accession>
<dbReference type="InterPro" id="IPR027417">
    <property type="entry name" value="P-loop_NTPase"/>
</dbReference>
<feature type="domain" description="ABC transporter" evidence="8">
    <location>
        <begin position="29"/>
        <end position="264"/>
    </location>
</feature>
<dbReference type="Proteomes" id="UP001458946">
    <property type="component" value="Unassembled WGS sequence"/>
</dbReference>
<dbReference type="PROSITE" id="PS00211">
    <property type="entry name" value="ABC_TRANSPORTER_1"/>
    <property type="match status" value="1"/>
</dbReference>
<evidence type="ECO:0000259" key="8">
    <source>
        <dbReference type="PROSITE" id="PS50893"/>
    </source>
</evidence>
<sequence>MDFISEDRRITGVVFKGKRTRELSADAAVSVVDVFKSYRSADGHETPVLRDIDLDIRRGEFFSLLGPSGCGKTTLLRILAGFEQANSGAVLIGGRDMTGIPAYQRPVNTVFQSYALFPHLNVADNVAFGLKQKGIRGADLKTRVERAMDTVQIGAFGNRKPDQLSGGQRQRVALARAIVNQPEVLLLDEPLSALDLKLRKQLQVELSNLQEQLGMTFVFVTHDQEEALVMSDRIAVMNKGRIEQLGRAEELYERPRTAFVANFLGSSNLIHGKVLEVGPENTLIDTKFGPLRTLQTGGLRAGQDVTLSIRPEKLRMERDDETEGNEIRARVDDIVYTGAENQYLLEAAGERLVAFQLNADIGADEDFDYDEEVALYLPPASLVVLEEN</sequence>
<evidence type="ECO:0000313" key="10">
    <source>
        <dbReference type="Proteomes" id="UP001458946"/>
    </source>
</evidence>
<evidence type="ECO:0000256" key="3">
    <source>
        <dbReference type="ARBA" id="ARBA00022741"/>
    </source>
</evidence>
<evidence type="ECO:0000256" key="6">
    <source>
        <dbReference type="ARBA" id="ARBA00023136"/>
    </source>
</evidence>
<dbReference type="InterPro" id="IPR013611">
    <property type="entry name" value="Transp-assoc_OB_typ2"/>
</dbReference>
<dbReference type="Gene3D" id="3.40.50.300">
    <property type="entry name" value="P-loop containing nucleotide triphosphate hydrolases"/>
    <property type="match status" value="1"/>
</dbReference>
<gene>
    <name evidence="7 9" type="primary">potA</name>
    <name evidence="9" type="ORF">Dxin01_01712</name>
</gene>
<dbReference type="InterPro" id="IPR008995">
    <property type="entry name" value="Mo/tungstate-bd_C_term_dom"/>
</dbReference>
<dbReference type="InterPro" id="IPR003439">
    <property type="entry name" value="ABC_transporter-like_ATP-bd"/>
</dbReference>
<dbReference type="InterPro" id="IPR050093">
    <property type="entry name" value="ABC_SmlMolc_Importer"/>
</dbReference>